<dbReference type="InterPro" id="IPR044153">
    <property type="entry name" value="PIN_Pae0151-like"/>
</dbReference>
<comment type="caution">
    <text evidence="4">The sequence shown here is derived from an EMBL/GenBank/DDBJ whole genome shotgun (WGS) entry which is preliminary data.</text>
</comment>
<keyword evidence="1" id="KW-0460">Magnesium</keyword>
<gene>
    <name evidence="4" type="ORF">ENU08_07600</name>
    <name evidence="3" type="ORF">ENU41_07885</name>
</gene>
<evidence type="ECO:0000313" key="3">
    <source>
        <dbReference type="EMBL" id="HGQ36572.1"/>
    </source>
</evidence>
<dbReference type="PANTHER" id="PTHR35901:SF1">
    <property type="entry name" value="EXONUCLEASE VAPC9"/>
    <property type="match status" value="1"/>
</dbReference>
<dbReference type="SUPFAM" id="SSF88723">
    <property type="entry name" value="PIN domain-like"/>
    <property type="match status" value="1"/>
</dbReference>
<dbReference type="InterPro" id="IPR002716">
    <property type="entry name" value="PIN_dom"/>
</dbReference>
<evidence type="ECO:0000313" key="4">
    <source>
        <dbReference type="EMBL" id="HGQ65091.1"/>
    </source>
</evidence>
<organism evidence="4">
    <name type="scientific">Ignisphaera aggregans</name>
    <dbReference type="NCBI Taxonomy" id="334771"/>
    <lineage>
        <taxon>Archaea</taxon>
        <taxon>Thermoproteota</taxon>
        <taxon>Thermoprotei</taxon>
        <taxon>Desulfurococcales</taxon>
        <taxon>Desulfurococcaceae</taxon>
        <taxon>Ignisphaera</taxon>
    </lineage>
</organism>
<dbReference type="AlphaFoldDB" id="A0A7C4NPX9"/>
<dbReference type="PANTHER" id="PTHR35901">
    <property type="entry name" value="RIBONUCLEASE VAPC3"/>
    <property type="match status" value="1"/>
</dbReference>
<dbReference type="Pfam" id="PF01850">
    <property type="entry name" value="PIN"/>
    <property type="match status" value="1"/>
</dbReference>
<name>A0A7C4NPX9_9CREN</name>
<dbReference type="EMBL" id="DTCK01000042">
    <property type="protein sequence ID" value="HGQ36572.1"/>
    <property type="molecule type" value="Genomic_DNA"/>
</dbReference>
<feature type="domain" description="PIN" evidence="2">
    <location>
        <begin position="3"/>
        <end position="122"/>
    </location>
</feature>
<dbReference type="InterPro" id="IPR029060">
    <property type="entry name" value="PIN-like_dom_sf"/>
</dbReference>
<dbReference type="CDD" id="cd09873">
    <property type="entry name" value="PIN_Pae0151-like"/>
    <property type="match status" value="1"/>
</dbReference>
<accession>A0A7C4NPX9</accession>
<dbReference type="Gene3D" id="3.40.50.1010">
    <property type="entry name" value="5'-nuclease"/>
    <property type="match status" value="1"/>
</dbReference>
<dbReference type="EMBL" id="DTBD01000070">
    <property type="protein sequence ID" value="HGQ65091.1"/>
    <property type="molecule type" value="Genomic_DNA"/>
</dbReference>
<dbReference type="InterPro" id="IPR051619">
    <property type="entry name" value="TypeII_TA_RNase_PINc/VapC"/>
</dbReference>
<sequence>MVIVIDASSLAKYVLREPNWSEVEAMLALGSFSIDYVVKEVSNAIWKYYTKFKKIDKGLALKLLEVLLMLVNEKVIVLESQDKYLKRAFELSLEYSVPVYDTLYVAQAEKLEAKLLTSDRTQVYVAQSIGVETIYIL</sequence>
<reference evidence="4" key="1">
    <citation type="journal article" date="2020" name="mSystems">
        <title>Genome- and Community-Level Interaction Insights into Carbon Utilization and Element Cycling Functions of Hydrothermarchaeota in Hydrothermal Sediment.</title>
        <authorList>
            <person name="Zhou Z."/>
            <person name="Liu Y."/>
            <person name="Xu W."/>
            <person name="Pan J."/>
            <person name="Luo Z.H."/>
            <person name="Li M."/>
        </authorList>
    </citation>
    <scope>NUCLEOTIDE SEQUENCE [LARGE SCALE GENOMIC DNA]</scope>
    <source>
        <strain evidence="4">SpSt-637</strain>
        <strain evidence="3">SpSt-667</strain>
    </source>
</reference>
<protein>
    <submittedName>
        <fullName evidence="4">PIN domain-containing protein</fullName>
    </submittedName>
</protein>
<proteinExistence type="predicted"/>
<evidence type="ECO:0000259" key="2">
    <source>
        <dbReference type="Pfam" id="PF01850"/>
    </source>
</evidence>
<evidence type="ECO:0000256" key="1">
    <source>
        <dbReference type="ARBA" id="ARBA00022842"/>
    </source>
</evidence>